<sequence>MDEEDRYTRITLRIPKELHTSLSEAAEKTSKSLNAEIIGRLSDSFSFKHEADESAAERVEAIGRRVERSAKEAHLAVLIMGLQSQLRDCEHRRTRQLEIVKAISDAVMKAEEDDPVKCRALESELSAEGKWLSEINMEYARLVAELSNLQQTWSELVGVGAH</sequence>
<dbReference type="SUPFAM" id="SSF47598">
    <property type="entry name" value="Ribbon-helix-helix"/>
    <property type="match status" value="1"/>
</dbReference>
<evidence type="ECO:0000313" key="1">
    <source>
        <dbReference type="EMBL" id="MBB6577974.1"/>
    </source>
</evidence>
<evidence type="ECO:0008006" key="3">
    <source>
        <dbReference type="Google" id="ProtNLM"/>
    </source>
</evidence>
<dbReference type="Proteomes" id="UP000562492">
    <property type="component" value="Unassembled WGS sequence"/>
</dbReference>
<dbReference type="Gene3D" id="1.10.1220.10">
    <property type="entry name" value="Met repressor-like"/>
    <property type="match status" value="1"/>
</dbReference>
<dbReference type="Pfam" id="PF05534">
    <property type="entry name" value="HicB"/>
    <property type="match status" value="1"/>
</dbReference>
<name>A0ABR6RG19_9BURK</name>
<evidence type="ECO:0000313" key="2">
    <source>
        <dbReference type="Proteomes" id="UP000562492"/>
    </source>
</evidence>
<dbReference type="InterPro" id="IPR010985">
    <property type="entry name" value="Ribbon_hlx_hlx"/>
</dbReference>
<accession>A0ABR6RG19</accession>
<protein>
    <recommendedName>
        <fullName evidence="3">Arc-like DNA binding domain-containing protein</fullName>
    </recommendedName>
</protein>
<proteinExistence type="predicted"/>
<dbReference type="RefSeq" id="WP_184707968.1">
    <property type="nucleotide sequence ID" value="NZ_JACHKZ010000010.1"/>
</dbReference>
<dbReference type="InterPro" id="IPR013321">
    <property type="entry name" value="Arc_rbn_hlx_hlx"/>
</dbReference>
<dbReference type="InterPro" id="IPR008651">
    <property type="entry name" value="Uncharacterised_HicB"/>
</dbReference>
<organism evidence="1 2">
    <name type="scientific">Comamonas odontotermitis</name>
    <dbReference type="NCBI Taxonomy" id="379895"/>
    <lineage>
        <taxon>Bacteria</taxon>
        <taxon>Pseudomonadati</taxon>
        <taxon>Pseudomonadota</taxon>
        <taxon>Betaproteobacteria</taxon>
        <taxon>Burkholderiales</taxon>
        <taxon>Comamonadaceae</taxon>
        <taxon>Comamonas</taxon>
    </lineage>
</organism>
<gene>
    <name evidence="1" type="ORF">HNP33_002042</name>
</gene>
<reference evidence="1 2" key="1">
    <citation type="submission" date="2020-08" db="EMBL/GenBank/DDBJ databases">
        <title>Functional genomics of gut bacteria from endangered species of beetles.</title>
        <authorList>
            <person name="Carlos-Shanley C."/>
        </authorList>
    </citation>
    <scope>NUCLEOTIDE SEQUENCE [LARGE SCALE GENOMIC DNA]</scope>
    <source>
        <strain evidence="1 2">S00124</strain>
    </source>
</reference>
<dbReference type="EMBL" id="JACHKZ010000010">
    <property type="protein sequence ID" value="MBB6577974.1"/>
    <property type="molecule type" value="Genomic_DNA"/>
</dbReference>
<comment type="caution">
    <text evidence="1">The sequence shown here is derived from an EMBL/GenBank/DDBJ whole genome shotgun (WGS) entry which is preliminary data.</text>
</comment>
<keyword evidence="2" id="KW-1185">Reference proteome</keyword>